<organism evidence="2 3">
    <name type="scientific">Dreissena polymorpha</name>
    <name type="common">Zebra mussel</name>
    <name type="synonym">Mytilus polymorpha</name>
    <dbReference type="NCBI Taxonomy" id="45954"/>
    <lineage>
        <taxon>Eukaryota</taxon>
        <taxon>Metazoa</taxon>
        <taxon>Spiralia</taxon>
        <taxon>Lophotrochozoa</taxon>
        <taxon>Mollusca</taxon>
        <taxon>Bivalvia</taxon>
        <taxon>Autobranchia</taxon>
        <taxon>Heteroconchia</taxon>
        <taxon>Euheterodonta</taxon>
        <taxon>Imparidentia</taxon>
        <taxon>Neoheterodontei</taxon>
        <taxon>Myida</taxon>
        <taxon>Dreissenoidea</taxon>
        <taxon>Dreissenidae</taxon>
        <taxon>Dreissena</taxon>
    </lineage>
</organism>
<comment type="caution">
    <text evidence="2">The sequence shown here is derived from an EMBL/GenBank/DDBJ whole genome shotgun (WGS) entry which is preliminary data.</text>
</comment>
<accession>A0A9D4G8H9</accession>
<dbReference type="AlphaFoldDB" id="A0A9D4G8H9"/>
<evidence type="ECO:0000313" key="2">
    <source>
        <dbReference type="EMBL" id="KAH3810688.1"/>
    </source>
</evidence>
<name>A0A9D4G8H9_DREPO</name>
<keyword evidence="3" id="KW-1185">Reference proteome</keyword>
<feature type="region of interest" description="Disordered" evidence="1">
    <location>
        <begin position="1"/>
        <end position="23"/>
    </location>
</feature>
<protein>
    <submittedName>
        <fullName evidence="2">Uncharacterized protein</fullName>
    </submittedName>
</protein>
<proteinExistence type="predicted"/>
<reference evidence="2" key="1">
    <citation type="journal article" date="2019" name="bioRxiv">
        <title>The Genome of the Zebra Mussel, Dreissena polymorpha: A Resource for Invasive Species Research.</title>
        <authorList>
            <person name="McCartney M.A."/>
            <person name="Auch B."/>
            <person name="Kono T."/>
            <person name="Mallez S."/>
            <person name="Zhang Y."/>
            <person name="Obille A."/>
            <person name="Becker A."/>
            <person name="Abrahante J.E."/>
            <person name="Garbe J."/>
            <person name="Badalamenti J.P."/>
            <person name="Herman A."/>
            <person name="Mangelson H."/>
            <person name="Liachko I."/>
            <person name="Sullivan S."/>
            <person name="Sone E.D."/>
            <person name="Koren S."/>
            <person name="Silverstein K.A.T."/>
            <person name="Beckman K.B."/>
            <person name="Gohl D.M."/>
        </authorList>
    </citation>
    <scope>NUCLEOTIDE SEQUENCE</scope>
    <source>
        <strain evidence="2">Duluth1</strain>
        <tissue evidence="2">Whole animal</tissue>
    </source>
</reference>
<evidence type="ECO:0000256" key="1">
    <source>
        <dbReference type="SAM" id="MobiDB-lite"/>
    </source>
</evidence>
<dbReference type="EMBL" id="JAIWYP010000006">
    <property type="protein sequence ID" value="KAH3810688.1"/>
    <property type="molecule type" value="Genomic_DNA"/>
</dbReference>
<sequence length="71" mass="7993">MGGPQMLKKGIDNRSIIEEAGEAPIRQNERRQLIGDYSYETISPTKAAKKAPEPYNEKLKCEVFESPSKPK</sequence>
<evidence type="ECO:0000313" key="3">
    <source>
        <dbReference type="Proteomes" id="UP000828390"/>
    </source>
</evidence>
<reference evidence="2" key="2">
    <citation type="submission" date="2020-11" db="EMBL/GenBank/DDBJ databases">
        <authorList>
            <person name="McCartney M.A."/>
            <person name="Auch B."/>
            <person name="Kono T."/>
            <person name="Mallez S."/>
            <person name="Becker A."/>
            <person name="Gohl D.M."/>
            <person name="Silverstein K.A.T."/>
            <person name="Koren S."/>
            <person name="Bechman K.B."/>
            <person name="Herman A."/>
            <person name="Abrahante J.E."/>
            <person name="Garbe J."/>
        </authorList>
    </citation>
    <scope>NUCLEOTIDE SEQUENCE</scope>
    <source>
        <strain evidence="2">Duluth1</strain>
        <tissue evidence="2">Whole animal</tissue>
    </source>
</reference>
<dbReference type="Proteomes" id="UP000828390">
    <property type="component" value="Unassembled WGS sequence"/>
</dbReference>
<gene>
    <name evidence="2" type="ORF">DPMN_139083</name>
</gene>